<sequence length="464" mass="52425">MTVLELTQTTETMYSPIHYLPAELLIEIFILCSTRTDPLAPLTLARVSCLWRQVVQSSPRVWRYIYLDDRSSIASSHAHAGLWTRQSYPLTFDVHLDVSESSRLVLPLLSPLLPLMNRWRYYSMSGKREESVDLSGSLPNCVDPLVIVIQDPDQLETEDEGTEGLPRPTFTSAMPAWLTMNIWVSELPKAPVLVPLRFSSIVMTENIPTQPRSILEFLCSCPQLEAFFFTGWQHDDETLTSPLPIARLPNLRTLHIRSTCGTRSLLSSIDAPRLSELHLAHLNVDFTLGAPPEPVDGDSEDEARDFSRSASSDRATGMGLRALLLRSNPPLRVLDMDWSDMRTKDFRFAFARLGVLEHFFIEASDMSDKVIELLRPYVPARGGKDERVRVRLPRLKSLELSNCNELSGEALVEVLSERVRLTDGFPAWEGNTLKEVIISDCAGLKGHHGNLLRRELGNRLRLRD</sequence>
<comment type="caution">
    <text evidence="2">The sequence shown here is derived from an EMBL/GenBank/DDBJ whole genome shotgun (WGS) entry which is preliminary data.</text>
</comment>
<dbReference type="Proteomes" id="UP001215598">
    <property type="component" value="Unassembled WGS sequence"/>
</dbReference>
<organism evidence="2 3">
    <name type="scientific">Mycena metata</name>
    <dbReference type="NCBI Taxonomy" id="1033252"/>
    <lineage>
        <taxon>Eukaryota</taxon>
        <taxon>Fungi</taxon>
        <taxon>Dikarya</taxon>
        <taxon>Basidiomycota</taxon>
        <taxon>Agaricomycotina</taxon>
        <taxon>Agaricomycetes</taxon>
        <taxon>Agaricomycetidae</taxon>
        <taxon>Agaricales</taxon>
        <taxon>Marasmiineae</taxon>
        <taxon>Mycenaceae</taxon>
        <taxon>Mycena</taxon>
    </lineage>
</organism>
<dbReference type="InterPro" id="IPR032675">
    <property type="entry name" value="LRR_dom_sf"/>
</dbReference>
<keyword evidence="3" id="KW-1185">Reference proteome</keyword>
<dbReference type="SUPFAM" id="SSF81383">
    <property type="entry name" value="F-box domain"/>
    <property type="match status" value="1"/>
</dbReference>
<dbReference type="SUPFAM" id="SSF52047">
    <property type="entry name" value="RNI-like"/>
    <property type="match status" value="1"/>
</dbReference>
<evidence type="ECO:0000313" key="3">
    <source>
        <dbReference type="Proteomes" id="UP001215598"/>
    </source>
</evidence>
<dbReference type="Gene3D" id="3.80.10.10">
    <property type="entry name" value="Ribonuclease Inhibitor"/>
    <property type="match status" value="1"/>
</dbReference>
<evidence type="ECO:0000256" key="1">
    <source>
        <dbReference type="SAM" id="MobiDB-lite"/>
    </source>
</evidence>
<dbReference type="AlphaFoldDB" id="A0AAD7P2C2"/>
<accession>A0AAD7P2C2</accession>
<protein>
    <recommendedName>
        <fullName evidence="4">F-box domain-containing protein</fullName>
    </recommendedName>
</protein>
<proteinExistence type="predicted"/>
<feature type="region of interest" description="Disordered" evidence="1">
    <location>
        <begin position="290"/>
        <end position="313"/>
    </location>
</feature>
<reference evidence="2" key="1">
    <citation type="submission" date="2023-03" db="EMBL/GenBank/DDBJ databases">
        <title>Massive genome expansion in bonnet fungi (Mycena s.s.) driven by repeated elements and novel gene families across ecological guilds.</title>
        <authorList>
            <consortium name="Lawrence Berkeley National Laboratory"/>
            <person name="Harder C.B."/>
            <person name="Miyauchi S."/>
            <person name="Viragh M."/>
            <person name="Kuo A."/>
            <person name="Thoen E."/>
            <person name="Andreopoulos B."/>
            <person name="Lu D."/>
            <person name="Skrede I."/>
            <person name="Drula E."/>
            <person name="Henrissat B."/>
            <person name="Morin E."/>
            <person name="Kohler A."/>
            <person name="Barry K."/>
            <person name="LaButti K."/>
            <person name="Morin E."/>
            <person name="Salamov A."/>
            <person name="Lipzen A."/>
            <person name="Mereny Z."/>
            <person name="Hegedus B."/>
            <person name="Baldrian P."/>
            <person name="Stursova M."/>
            <person name="Weitz H."/>
            <person name="Taylor A."/>
            <person name="Grigoriev I.V."/>
            <person name="Nagy L.G."/>
            <person name="Martin F."/>
            <person name="Kauserud H."/>
        </authorList>
    </citation>
    <scope>NUCLEOTIDE SEQUENCE</scope>
    <source>
        <strain evidence="2">CBHHK182m</strain>
    </source>
</reference>
<evidence type="ECO:0000313" key="2">
    <source>
        <dbReference type="EMBL" id="KAJ7784617.1"/>
    </source>
</evidence>
<evidence type="ECO:0008006" key="4">
    <source>
        <dbReference type="Google" id="ProtNLM"/>
    </source>
</evidence>
<name>A0AAD7P2C2_9AGAR</name>
<dbReference type="InterPro" id="IPR036047">
    <property type="entry name" value="F-box-like_dom_sf"/>
</dbReference>
<dbReference type="EMBL" id="JARKIB010000002">
    <property type="protein sequence ID" value="KAJ7784617.1"/>
    <property type="molecule type" value="Genomic_DNA"/>
</dbReference>
<gene>
    <name evidence="2" type="ORF">B0H16DRAFT_1356771</name>
</gene>